<dbReference type="EMBL" id="CP157485">
    <property type="protein sequence ID" value="XBO46186.1"/>
    <property type="molecule type" value="Genomic_DNA"/>
</dbReference>
<dbReference type="AlphaFoldDB" id="A0AAU7K0K3"/>
<proteinExistence type="predicted"/>
<sequence>MAGLKAAKNHNRLFTNKKYGFFRLGNEQSRSFGALQPRSRFCSDETCKTSKHTNKKQKTVLKSGASTKIGFSKNGAGLLATRPEQASRL</sequence>
<evidence type="ECO:0000313" key="1">
    <source>
        <dbReference type="EMBL" id="XBO46186.1"/>
    </source>
</evidence>
<reference evidence="1" key="1">
    <citation type="submission" date="2024-05" db="EMBL/GenBank/DDBJ databases">
        <authorList>
            <person name="Kim S."/>
            <person name="Heo J."/>
            <person name="Choi H."/>
            <person name="Choi Y."/>
            <person name="Kwon S.-W."/>
            <person name="Kim Y."/>
        </authorList>
    </citation>
    <scope>NUCLEOTIDE SEQUENCE</scope>
    <source>
        <strain evidence="1">KACC 23697</strain>
    </source>
</reference>
<protein>
    <submittedName>
        <fullName evidence="1">Uncharacterized protein</fullName>
    </submittedName>
</protein>
<organism evidence="1">
    <name type="scientific">Pedobacter sp. KACC 23697</name>
    <dbReference type="NCBI Taxonomy" id="3149230"/>
    <lineage>
        <taxon>Bacteria</taxon>
        <taxon>Pseudomonadati</taxon>
        <taxon>Bacteroidota</taxon>
        <taxon>Sphingobacteriia</taxon>
        <taxon>Sphingobacteriales</taxon>
        <taxon>Sphingobacteriaceae</taxon>
        <taxon>Pedobacter</taxon>
    </lineage>
</organism>
<accession>A0AAU7K0K3</accession>
<name>A0AAU7K0K3_9SPHI</name>
<dbReference type="RefSeq" id="WP_406823750.1">
    <property type="nucleotide sequence ID" value="NZ_CP157485.1"/>
</dbReference>
<gene>
    <name evidence="1" type="ORF">ABEG20_12900</name>
</gene>